<proteinExistence type="predicted"/>
<evidence type="ECO:0000313" key="2">
    <source>
        <dbReference type="EMBL" id="OGC46527.1"/>
    </source>
</evidence>
<evidence type="ECO:0000256" key="1">
    <source>
        <dbReference type="SAM" id="Phobius"/>
    </source>
</evidence>
<protein>
    <submittedName>
        <fullName evidence="2">Uncharacterized protein</fullName>
    </submittedName>
</protein>
<gene>
    <name evidence="2" type="ORF">A2V49_00570</name>
</gene>
<dbReference type="AlphaFoldDB" id="A0A1F4UNI3"/>
<comment type="caution">
    <text evidence="2">The sequence shown here is derived from an EMBL/GenBank/DDBJ whole genome shotgun (WGS) entry which is preliminary data.</text>
</comment>
<reference evidence="2 3" key="1">
    <citation type="journal article" date="2016" name="Nat. Commun.">
        <title>Thousands of microbial genomes shed light on interconnected biogeochemical processes in an aquifer system.</title>
        <authorList>
            <person name="Anantharaman K."/>
            <person name="Brown C.T."/>
            <person name="Hug L.A."/>
            <person name="Sharon I."/>
            <person name="Castelle C.J."/>
            <person name="Probst A.J."/>
            <person name="Thomas B.C."/>
            <person name="Singh A."/>
            <person name="Wilkins M.J."/>
            <person name="Karaoz U."/>
            <person name="Brodie E.L."/>
            <person name="Williams K.H."/>
            <person name="Hubbard S.S."/>
            <person name="Banfield J.F."/>
        </authorList>
    </citation>
    <scope>NUCLEOTIDE SEQUENCE [LARGE SCALE GENOMIC DNA]</scope>
</reference>
<dbReference type="EMBL" id="MEUV01000001">
    <property type="protein sequence ID" value="OGC46527.1"/>
    <property type="molecule type" value="Genomic_DNA"/>
</dbReference>
<accession>A0A1F4UNI3</accession>
<sequence>MNNKVEIINKIGRVVLDGLMVMLLWAILILPISSFSLLKFKTNDSNVLSGQSVREQVIIDDTKTVRTPIHIISETSDNFYIYDARGSK</sequence>
<organism evidence="2 3">
    <name type="scientific">candidate division WWE3 bacterium RBG_19FT_COMBO_34_6</name>
    <dbReference type="NCBI Taxonomy" id="1802612"/>
    <lineage>
        <taxon>Bacteria</taxon>
        <taxon>Katanobacteria</taxon>
    </lineage>
</organism>
<keyword evidence="1" id="KW-0472">Membrane</keyword>
<dbReference type="Proteomes" id="UP000178615">
    <property type="component" value="Unassembled WGS sequence"/>
</dbReference>
<feature type="transmembrane region" description="Helical" evidence="1">
    <location>
        <begin position="20"/>
        <end position="38"/>
    </location>
</feature>
<evidence type="ECO:0000313" key="3">
    <source>
        <dbReference type="Proteomes" id="UP000178615"/>
    </source>
</evidence>
<name>A0A1F4UNI3_UNCKA</name>
<keyword evidence="1" id="KW-1133">Transmembrane helix</keyword>
<keyword evidence="1" id="KW-0812">Transmembrane</keyword>